<feature type="transmembrane region" description="Helical" evidence="2">
    <location>
        <begin position="136"/>
        <end position="157"/>
    </location>
</feature>
<sequence length="595" mass="65444">MVSETSSVSSPTVLGAVPPSRTSPSAFPGPTVFSNFQLLQPRVNQVSACCANKVVINLSTALVIPDYGLYYTTPVESFQPAFFALPDGSLIAPPFAKDLNDATISLLVNGMLTMLFVRNILVSGDYLRRGKVKTKTLFYILFLSQILAPISLVPVIMSSFTQSVNCTVVIILSCVTSSVSLALLITGILGVKAYKCLNNSRVVTFMLALFQCASLAVVALDASATRGEHRLTGGCVRVSDLRETRIFVWIQLVESLFICCCFLVACWKSRGSSSARGRISIQLSMEDMPIEVHNDAAARTPTLRGWWDYVPEPQVSPAVPRPFLAKADQPRHTVRWKLNTLFGGRHPSLVLPQKPLTQPSLRIGINRNHSQAPSRRKFVPNIHLFQKVVRDELLYTTFITANCVVVAVLAAIGVNFKNGLTVTGWIFLNWSIISLLSIHSFGRVVRRHERDALLQHPFTCDALIRAGAMPGGKKPRESRASTVAPSRFRREAESNDRDDPFSDTRRLGDAGDYRDSIIADPTNPPSPELFDEHIRVDHAPPNPFANFPASGYSTPLVPHRSLDGSTVQGFSNSWLLGRASFPLSAKDEKDEDMHL</sequence>
<dbReference type="Proteomes" id="UP001063166">
    <property type="component" value="Unassembled WGS sequence"/>
</dbReference>
<feature type="region of interest" description="Disordered" evidence="1">
    <location>
        <begin position="1"/>
        <end position="22"/>
    </location>
</feature>
<gene>
    <name evidence="3" type="ORF">LshimejAT787_0305790</name>
</gene>
<feature type="transmembrane region" description="Helical" evidence="2">
    <location>
        <begin position="202"/>
        <end position="220"/>
    </location>
</feature>
<evidence type="ECO:0000313" key="3">
    <source>
        <dbReference type="EMBL" id="GLB36291.1"/>
    </source>
</evidence>
<protein>
    <submittedName>
        <fullName evidence="3">Uncharacterized protein</fullName>
    </submittedName>
</protein>
<proteinExistence type="predicted"/>
<keyword evidence="2" id="KW-0472">Membrane</keyword>
<name>A0A9P3PIA4_LYOSH</name>
<feature type="transmembrane region" description="Helical" evidence="2">
    <location>
        <begin position="246"/>
        <end position="267"/>
    </location>
</feature>
<feature type="transmembrane region" description="Helical" evidence="2">
    <location>
        <begin position="104"/>
        <end position="124"/>
    </location>
</feature>
<keyword evidence="4" id="KW-1185">Reference proteome</keyword>
<feature type="region of interest" description="Disordered" evidence="1">
    <location>
        <begin position="469"/>
        <end position="528"/>
    </location>
</feature>
<feature type="compositionally biased region" description="Low complexity" evidence="1">
    <location>
        <begin position="1"/>
        <end position="13"/>
    </location>
</feature>
<comment type="caution">
    <text evidence="3">The sequence shown here is derived from an EMBL/GenBank/DDBJ whole genome shotgun (WGS) entry which is preliminary data.</text>
</comment>
<organism evidence="3 4">
    <name type="scientific">Lyophyllum shimeji</name>
    <name type="common">Hon-shimeji</name>
    <name type="synonym">Tricholoma shimeji</name>
    <dbReference type="NCBI Taxonomy" id="47721"/>
    <lineage>
        <taxon>Eukaryota</taxon>
        <taxon>Fungi</taxon>
        <taxon>Dikarya</taxon>
        <taxon>Basidiomycota</taxon>
        <taxon>Agaricomycotina</taxon>
        <taxon>Agaricomycetes</taxon>
        <taxon>Agaricomycetidae</taxon>
        <taxon>Agaricales</taxon>
        <taxon>Tricholomatineae</taxon>
        <taxon>Lyophyllaceae</taxon>
        <taxon>Lyophyllum</taxon>
    </lineage>
</organism>
<keyword evidence="2" id="KW-1133">Transmembrane helix</keyword>
<dbReference type="AlphaFoldDB" id="A0A9P3PIA4"/>
<evidence type="ECO:0000256" key="2">
    <source>
        <dbReference type="SAM" id="Phobius"/>
    </source>
</evidence>
<dbReference type="OrthoDB" id="3267487at2759"/>
<feature type="transmembrane region" description="Helical" evidence="2">
    <location>
        <begin position="169"/>
        <end position="190"/>
    </location>
</feature>
<feature type="transmembrane region" description="Helical" evidence="2">
    <location>
        <begin position="393"/>
        <end position="416"/>
    </location>
</feature>
<feature type="transmembrane region" description="Helical" evidence="2">
    <location>
        <begin position="422"/>
        <end position="441"/>
    </location>
</feature>
<evidence type="ECO:0000256" key="1">
    <source>
        <dbReference type="SAM" id="MobiDB-lite"/>
    </source>
</evidence>
<keyword evidence="2" id="KW-0812">Transmembrane</keyword>
<accession>A0A9P3PIA4</accession>
<feature type="compositionally biased region" description="Basic and acidic residues" evidence="1">
    <location>
        <begin position="488"/>
        <end position="517"/>
    </location>
</feature>
<dbReference type="EMBL" id="BRPK01000003">
    <property type="protein sequence ID" value="GLB36291.1"/>
    <property type="molecule type" value="Genomic_DNA"/>
</dbReference>
<evidence type="ECO:0000313" key="4">
    <source>
        <dbReference type="Proteomes" id="UP001063166"/>
    </source>
</evidence>
<reference evidence="3" key="1">
    <citation type="submission" date="2022-07" db="EMBL/GenBank/DDBJ databases">
        <title>The genome of Lyophyllum shimeji provides insight into the initial evolution of ectomycorrhizal fungal genome.</title>
        <authorList>
            <person name="Kobayashi Y."/>
            <person name="Shibata T."/>
            <person name="Hirakawa H."/>
            <person name="Shigenobu S."/>
            <person name="Nishiyama T."/>
            <person name="Yamada A."/>
            <person name="Hasebe M."/>
            <person name="Kawaguchi M."/>
        </authorList>
    </citation>
    <scope>NUCLEOTIDE SEQUENCE</scope>
    <source>
        <strain evidence="3">AT787</strain>
    </source>
</reference>